<protein>
    <submittedName>
        <fullName evidence="1">Uncharacterized protein</fullName>
    </submittedName>
</protein>
<gene>
    <name evidence="1" type="ORF">ABID19_006618</name>
</gene>
<name>A0ABV2GZ38_9HYPH</name>
<sequence length="57" mass="6678">MTFARTQYRLRIPWDPPARLDLAAIGRQDCHPEDRFQPVVSWGCHKGSRKTNIQENL</sequence>
<organism evidence="1 2">
    <name type="scientific">Mesorhizobium robiniae</name>
    <dbReference type="NCBI Taxonomy" id="559315"/>
    <lineage>
        <taxon>Bacteria</taxon>
        <taxon>Pseudomonadati</taxon>
        <taxon>Pseudomonadota</taxon>
        <taxon>Alphaproteobacteria</taxon>
        <taxon>Hyphomicrobiales</taxon>
        <taxon>Phyllobacteriaceae</taxon>
        <taxon>Mesorhizobium</taxon>
    </lineage>
</organism>
<proteinExistence type="predicted"/>
<accession>A0ABV2GZ38</accession>
<dbReference type="Proteomes" id="UP001549204">
    <property type="component" value="Unassembled WGS sequence"/>
</dbReference>
<reference evidence="1 2" key="1">
    <citation type="submission" date="2024-06" db="EMBL/GenBank/DDBJ databases">
        <title>Genomic Encyclopedia of Type Strains, Phase IV (KMG-IV): sequencing the most valuable type-strain genomes for metagenomic binning, comparative biology and taxonomic classification.</title>
        <authorList>
            <person name="Goeker M."/>
        </authorList>
    </citation>
    <scope>NUCLEOTIDE SEQUENCE [LARGE SCALE GENOMIC DNA]</scope>
    <source>
        <strain evidence="1 2">DSM 100022</strain>
    </source>
</reference>
<keyword evidence="2" id="KW-1185">Reference proteome</keyword>
<evidence type="ECO:0000313" key="2">
    <source>
        <dbReference type="Proteomes" id="UP001549204"/>
    </source>
</evidence>
<dbReference type="EMBL" id="JBEPMC010000019">
    <property type="protein sequence ID" value="MET3583553.1"/>
    <property type="molecule type" value="Genomic_DNA"/>
</dbReference>
<comment type="caution">
    <text evidence="1">The sequence shown here is derived from an EMBL/GenBank/DDBJ whole genome shotgun (WGS) entry which is preliminary data.</text>
</comment>
<evidence type="ECO:0000313" key="1">
    <source>
        <dbReference type="EMBL" id="MET3583553.1"/>
    </source>
</evidence>